<feature type="region of interest" description="Disordered" evidence="6">
    <location>
        <begin position="518"/>
        <end position="694"/>
    </location>
</feature>
<dbReference type="InterPro" id="IPR011990">
    <property type="entry name" value="TPR-like_helical_dom_sf"/>
</dbReference>
<dbReference type="PANTHER" id="PTHR22550:SF5">
    <property type="entry name" value="LEUCINE ZIPPER PROTEIN 4"/>
    <property type="match status" value="1"/>
</dbReference>
<evidence type="ECO:0000256" key="1">
    <source>
        <dbReference type="ARBA" id="ARBA00022475"/>
    </source>
</evidence>
<evidence type="ECO:0000256" key="6">
    <source>
        <dbReference type="SAM" id="MobiDB-lite"/>
    </source>
</evidence>
<keyword evidence="3 7" id="KW-1133">Transmembrane helix</keyword>
<feature type="repeat" description="TPR" evidence="5">
    <location>
        <begin position="415"/>
        <end position="448"/>
    </location>
</feature>
<evidence type="ECO:0000256" key="3">
    <source>
        <dbReference type="ARBA" id="ARBA00022989"/>
    </source>
</evidence>
<organism evidence="9 10">
    <name type="scientific">Desulfolithobacter dissulfuricans</name>
    <dbReference type="NCBI Taxonomy" id="2795293"/>
    <lineage>
        <taxon>Bacteria</taxon>
        <taxon>Pseudomonadati</taxon>
        <taxon>Thermodesulfobacteriota</taxon>
        <taxon>Desulfobulbia</taxon>
        <taxon>Desulfobulbales</taxon>
        <taxon>Desulfobulbaceae</taxon>
        <taxon>Desulfolithobacter</taxon>
    </lineage>
</organism>
<evidence type="ECO:0000256" key="7">
    <source>
        <dbReference type="SAM" id="Phobius"/>
    </source>
</evidence>
<keyword evidence="4 7" id="KW-0472">Membrane</keyword>
<feature type="transmembrane region" description="Helical" evidence="7">
    <location>
        <begin position="6"/>
        <end position="25"/>
    </location>
</feature>
<evidence type="ECO:0000256" key="4">
    <source>
        <dbReference type="ARBA" id="ARBA00023136"/>
    </source>
</evidence>
<dbReference type="AlphaFoldDB" id="A0A915U0U7"/>
<dbReference type="KEGG" id="ddu:GF1_17800"/>
<feature type="compositionally biased region" description="Basic and acidic residues" evidence="6">
    <location>
        <begin position="565"/>
        <end position="586"/>
    </location>
</feature>
<accession>A0A915U0U7</accession>
<dbReference type="SUPFAM" id="SSF53300">
    <property type="entry name" value="vWA-like"/>
    <property type="match status" value="1"/>
</dbReference>
<dbReference type="InterPro" id="IPR002035">
    <property type="entry name" value="VWF_A"/>
</dbReference>
<keyword evidence="10" id="KW-1185">Reference proteome</keyword>
<dbReference type="RefSeq" id="WP_267926154.1">
    <property type="nucleotide sequence ID" value="NZ_AP024233.1"/>
</dbReference>
<dbReference type="Pfam" id="PF13519">
    <property type="entry name" value="VWA_2"/>
    <property type="match status" value="1"/>
</dbReference>
<evidence type="ECO:0000313" key="9">
    <source>
        <dbReference type="EMBL" id="BCO09404.1"/>
    </source>
</evidence>
<dbReference type="EMBL" id="AP024233">
    <property type="protein sequence ID" value="BCO09404.1"/>
    <property type="molecule type" value="Genomic_DNA"/>
</dbReference>
<feature type="compositionally biased region" description="Basic and acidic residues" evidence="6">
    <location>
        <begin position="659"/>
        <end position="677"/>
    </location>
</feature>
<dbReference type="SMART" id="SM00327">
    <property type="entry name" value="VWA"/>
    <property type="match status" value="1"/>
</dbReference>
<keyword evidence="1" id="KW-1003">Cell membrane</keyword>
<dbReference type="InterPro" id="IPR050768">
    <property type="entry name" value="UPF0353/GerABKA_families"/>
</dbReference>
<dbReference type="Gene3D" id="3.40.50.410">
    <property type="entry name" value="von Willebrand factor, type A domain"/>
    <property type="match status" value="1"/>
</dbReference>
<keyword evidence="2 7" id="KW-0812">Transmembrane</keyword>
<evidence type="ECO:0000259" key="8">
    <source>
        <dbReference type="PROSITE" id="PS50234"/>
    </source>
</evidence>
<dbReference type="PROSITE" id="PS50005">
    <property type="entry name" value="TPR"/>
    <property type="match status" value="1"/>
</dbReference>
<dbReference type="SUPFAM" id="SSF48452">
    <property type="entry name" value="TPR-like"/>
    <property type="match status" value="1"/>
</dbReference>
<evidence type="ECO:0000256" key="5">
    <source>
        <dbReference type="PROSITE-ProRule" id="PRU00339"/>
    </source>
</evidence>
<keyword evidence="5" id="KW-0802">TPR repeat</keyword>
<dbReference type="InterPro" id="IPR019734">
    <property type="entry name" value="TPR_rpt"/>
</dbReference>
<feature type="transmembrane region" description="Helical" evidence="7">
    <location>
        <begin position="62"/>
        <end position="80"/>
    </location>
</feature>
<evidence type="ECO:0000313" key="10">
    <source>
        <dbReference type="Proteomes" id="UP001063350"/>
    </source>
</evidence>
<sequence length="694" mass="78376">MHITFAWPYWLAAGTLSLTCAYLFIRYAGKKRRENLERFAAPNLLPHLTGNVSVSMRRTKKILFLLGVFCCFIALARPQYGDRWVEVKRKGIDILFAVDTSKSMMARDVLPNRLDRARLAIGDFVSRLEGDRVGLMPFAGTSFLMCPLTTDYEAFNSSLRALDTTIIPKGGTNIGDAIRQAETVLANEANHKILILVTDGENLDGNPLEAAREAKEHKMTIFTVGVGTPQGELIPDPDAGEGNFLKDPSGKYVTSRLDEKTLTRIAEETGGLYVPLGTTGQGFETIYQKKLALVPKEEHGRRMDKIPIERFGWPLAAALCLLALDFLLIGRKKNKKSWSLNRHRISLRRSRGRRSSRDRTMAAILLLALAALHPVTSHAGAEKQEQKEKEKIQAGPYSQYEETWRKTLAEDPDNPVLQFNLGGVAYEKGAFDQAIASFNQALHTDDLDLQARSYYNRGNAQYRLGEKSLQTDPGHTIKLWEEALTSYEGCLALNQGDPDAAYNRDLVKKRLEELKRQLQQKKKKNKQNKDNRQKSQEQQKPQDSKKQKQEQKKSGRKQSGTNQQQDRKNSKQKPDPGQSKEQEQKNRNQSNGHQDKEKRNKKNTRPGQPEQAENQQNTNQDKSRGLADNNSRSKGKPGDQGQAGMNQNDAQRRKQGKMTVEEAKRLLDALKGEEGELRFIPQGGQNDEQSRRNW</sequence>
<dbReference type="Gene3D" id="1.25.40.10">
    <property type="entry name" value="Tetratricopeptide repeat domain"/>
    <property type="match status" value="2"/>
</dbReference>
<protein>
    <recommendedName>
        <fullName evidence="8">VWFA domain-containing protein</fullName>
    </recommendedName>
</protein>
<feature type="compositionally biased region" description="Polar residues" evidence="6">
    <location>
        <begin position="611"/>
        <end position="620"/>
    </location>
</feature>
<feature type="domain" description="VWFA" evidence="8">
    <location>
        <begin position="93"/>
        <end position="227"/>
    </location>
</feature>
<reference evidence="9" key="1">
    <citation type="submission" date="2020-12" db="EMBL/GenBank/DDBJ databases">
        <title>Desulfobium dissulfuricans gen. nov., sp. nov., a novel mesophilic, sulfate-reducing bacterium isolated from a deep-sea hydrothermal vent.</title>
        <authorList>
            <person name="Hashimoto Y."/>
            <person name="Tame A."/>
            <person name="Sawayama S."/>
            <person name="Miyazaki J."/>
            <person name="Takai K."/>
            <person name="Nakagawa S."/>
        </authorList>
    </citation>
    <scope>NUCLEOTIDE SEQUENCE</scope>
    <source>
        <strain evidence="9">GF1</strain>
    </source>
</reference>
<feature type="compositionally biased region" description="Basic and acidic residues" evidence="6">
    <location>
        <begin position="527"/>
        <end position="553"/>
    </location>
</feature>
<dbReference type="Proteomes" id="UP001063350">
    <property type="component" value="Chromosome"/>
</dbReference>
<name>A0A915U0U7_9BACT</name>
<dbReference type="InterPro" id="IPR036465">
    <property type="entry name" value="vWFA_dom_sf"/>
</dbReference>
<evidence type="ECO:0000256" key="2">
    <source>
        <dbReference type="ARBA" id="ARBA00022692"/>
    </source>
</evidence>
<dbReference type="PANTHER" id="PTHR22550">
    <property type="entry name" value="SPORE GERMINATION PROTEIN"/>
    <property type="match status" value="1"/>
</dbReference>
<proteinExistence type="predicted"/>
<gene>
    <name evidence="9" type="ORF">GF1_17800</name>
</gene>
<dbReference type="PROSITE" id="PS50234">
    <property type="entry name" value="VWFA"/>
    <property type="match status" value="1"/>
</dbReference>